<evidence type="ECO:0000313" key="1">
    <source>
        <dbReference type="EMBL" id="CAG9803380.1"/>
    </source>
</evidence>
<accession>A0A9N9RTG5</accession>
<dbReference type="AlphaFoldDB" id="A0A9N9RTG5"/>
<organism evidence="1 2">
    <name type="scientific">Chironomus riparius</name>
    <dbReference type="NCBI Taxonomy" id="315576"/>
    <lineage>
        <taxon>Eukaryota</taxon>
        <taxon>Metazoa</taxon>
        <taxon>Ecdysozoa</taxon>
        <taxon>Arthropoda</taxon>
        <taxon>Hexapoda</taxon>
        <taxon>Insecta</taxon>
        <taxon>Pterygota</taxon>
        <taxon>Neoptera</taxon>
        <taxon>Endopterygota</taxon>
        <taxon>Diptera</taxon>
        <taxon>Nematocera</taxon>
        <taxon>Chironomoidea</taxon>
        <taxon>Chironomidae</taxon>
        <taxon>Chironominae</taxon>
        <taxon>Chironomus</taxon>
    </lineage>
</organism>
<dbReference type="EMBL" id="OU895878">
    <property type="protein sequence ID" value="CAG9803380.1"/>
    <property type="molecule type" value="Genomic_DNA"/>
</dbReference>
<keyword evidence="2" id="KW-1185">Reference proteome</keyword>
<proteinExistence type="predicted"/>
<protein>
    <submittedName>
        <fullName evidence="1">Uncharacterized protein</fullName>
    </submittedName>
</protein>
<dbReference type="Proteomes" id="UP001153620">
    <property type="component" value="Chromosome 2"/>
</dbReference>
<sequence length="67" mass="7745">MSSVIMTSKLCNEVCRMEILQVNLPIFFLVAGLPVTVRENISRFQMHKLWKKTKKTSRVPNSLKKVP</sequence>
<reference evidence="1" key="2">
    <citation type="submission" date="2022-10" db="EMBL/GenBank/DDBJ databases">
        <authorList>
            <consortium name="ENA_rothamsted_submissions"/>
            <consortium name="culmorum"/>
            <person name="King R."/>
        </authorList>
    </citation>
    <scope>NUCLEOTIDE SEQUENCE</scope>
</reference>
<evidence type="ECO:0000313" key="2">
    <source>
        <dbReference type="Proteomes" id="UP001153620"/>
    </source>
</evidence>
<name>A0A9N9RTG5_9DIPT</name>
<reference evidence="1" key="1">
    <citation type="submission" date="2022-01" db="EMBL/GenBank/DDBJ databases">
        <authorList>
            <person name="King R."/>
        </authorList>
    </citation>
    <scope>NUCLEOTIDE SEQUENCE</scope>
</reference>
<gene>
    <name evidence="1" type="ORF">CHIRRI_LOCUS6280</name>
</gene>